<dbReference type="InterPro" id="IPR013103">
    <property type="entry name" value="RVT_2"/>
</dbReference>
<dbReference type="STRING" id="400682.A0A1X7SWD8"/>
<feature type="domain" description="Reverse transcriptase Ty1/copia-type" evidence="1">
    <location>
        <begin position="2"/>
        <end position="113"/>
    </location>
</feature>
<dbReference type="InParanoid" id="A0A1X7SWD8"/>
<dbReference type="AlphaFoldDB" id="A0A1X7SWD8"/>
<reference evidence="2" key="1">
    <citation type="submission" date="2017-05" db="UniProtKB">
        <authorList>
            <consortium name="EnsemblMetazoa"/>
        </authorList>
    </citation>
    <scope>IDENTIFICATION</scope>
</reference>
<dbReference type="OrthoDB" id="421869at2759"/>
<protein>
    <recommendedName>
        <fullName evidence="1">Reverse transcriptase Ty1/copia-type domain-containing protein</fullName>
    </recommendedName>
</protein>
<proteinExistence type="predicted"/>
<sequence length="116" mass="13251">MTLDHLLKWMGFIQAKSDPCMYITSEGELCILAVYINDILIATKDKEKMNDVKSKLSVEFEVKDLGELQYLLGFSIIQNHLERSVWIGQPTYTLNVLEKFDLQDAKPVATPMLAQI</sequence>
<evidence type="ECO:0000313" key="2">
    <source>
        <dbReference type="EnsemblMetazoa" id="Aqu2.1.06428_001"/>
    </source>
</evidence>
<dbReference type="EnsemblMetazoa" id="Aqu2.1.06428_001">
    <property type="protein sequence ID" value="Aqu2.1.06428_001"/>
    <property type="gene ID" value="Aqu2.1.06428"/>
</dbReference>
<dbReference type="OMA" id="MYITSEG"/>
<evidence type="ECO:0000259" key="1">
    <source>
        <dbReference type="Pfam" id="PF07727"/>
    </source>
</evidence>
<dbReference type="Pfam" id="PF07727">
    <property type="entry name" value="RVT_2"/>
    <property type="match status" value="1"/>
</dbReference>
<dbReference type="eggNOG" id="KOG0017">
    <property type="taxonomic scope" value="Eukaryota"/>
</dbReference>
<name>A0A1X7SWD8_AMPQE</name>
<organism evidence="2">
    <name type="scientific">Amphimedon queenslandica</name>
    <name type="common">Sponge</name>
    <dbReference type="NCBI Taxonomy" id="400682"/>
    <lineage>
        <taxon>Eukaryota</taxon>
        <taxon>Metazoa</taxon>
        <taxon>Porifera</taxon>
        <taxon>Demospongiae</taxon>
        <taxon>Heteroscleromorpha</taxon>
        <taxon>Haplosclerida</taxon>
        <taxon>Niphatidae</taxon>
        <taxon>Amphimedon</taxon>
    </lineage>
</organism>
<accession>A0A1X7SWD8</accession>